<evidence type="ECO:0000256" key="27">
    <source>
        <dbReference type="ARBA" id="ARBA00047438"/>
    </source>
</evidence>
<comment type="catalytic activity">
    <reaction evidence="30">
        <text>1-hexadecanoyl-2-(9Z-octadecenoyl)-sn-glycero-3-phospho-(1'-sn-glycerol) + H2O = 1-hexadecanoyl-sn-glycero-3-phospho-(1'-sn-glycerol) + (9Z)-octadecenoate + H(+)</text>
        <dbReference type="Rhea" id="RHEA:40919"/>
        <dbReference type="ChEBI" id="CHEBI:15377"/>
        <dbReference type="ChEBI" id="CHEBI:15378"/>
        <dbReference type="ChEBI" id="CHEBI:30823"/>
        <dbReference type="ChEBI" id="CHEBI:72841"/>
        <dbReference type="ChEBI" id="CHEBI:75158"/>
    </reaction>
    <physiologicalReaction direction="left-to-right" evidence="30">
        <dbReference type="Rhea" id="RHEA:40920"/>
    </physiologicalReaction>
</comment>
<dbReference type="FunFam" id="3.40.50.1110:FF:000005">
    <property type="entry name" value="Phospholipase B1"/>
    <property type="match status" value="1"/>
</dbReference>
<dbReference type="PANTHER" id="PTHR21325">
    <property type="entry name" value="PHOSPHOLIPASE B, PLB1"/>
    <property type="match status" value="1"/>
</dbReference>
<evidence type="ECO:0000256" key="10">
    <source>
        <dbReference type="ARBA" id="ARBA00022737"/>
    </source>
</evidence>
<comment type="catalytic activity">
    <reaction evidence="27">
        <text>1-(9Z-octadecenoyl)-glycerol + H2O = glycerol + (9Z)-octadecenoate + H(+)</text>
        <dbReference type="Rhea" id="RHEA:38487"/>
        <dbReference type="ChEBI" id="CHEBI:15377"/>
        <dbReference type="ChEBI" id="CHEBI:15378"/>
        <dbReference type="ChEBI" id="CHEBI:17754"/>
        <dbReference type="ChEBI" id="CHEBI:30823"/>
        <dbReference type="ChEBI" id="CHEBI:75342"/>
    </reaction>
    <physiologicalReaction direction="left-to-right" evidence="27">
        <dbReference type="Rhea" id="RHEA:38488"/>
    </physiologicalReaction>
</comment>
<dbReference type="EC" id="3.1.1.3" evidence="5"/>
<dbReference type="Pfam" id="PF00657">
    <property type="entry name" value="Lipase_GDSL"/>
    <property type="match status" value="1"/>
</dbReference>
<comment type="catalytic activity">
    <reaction evidence="25">
        <text>1-hexadecanoyl-2-(9Z)-octadecenoyl-3-octadecanoyl-sn-glycerol + H2O = 2-(9Z-octadecenoyl)-3-octadecanoyl-sn-glycerol + hexadecanoate + H(+)</text>
        <dbReference type="Rhea" id="RHEA:41107"/>
        <dbReference type="ChEBI" id="CHEBI:7896"/>
        <dbReference type="ChEBI" id="CHEBI:15377"/>
        <dbReference type="ChEBI" id="CHEBI:15378"/>
        <dbReference type="ChEBI" id="CHEBI:75558"/>
        <dbReference type="ChEBI" id="CHEBI:77623"/>
    </reaction>
    <physiologicalReaction direction="left-to-right" evidence="25">
        <dbReference type="Rhea" id="RHEA:41108"/>
    </physiologicalReaction>
</comment>
<comment type="catalytic activity">
    <reaction evidence="45">
        <text>1,3-di-(9Z-octadecenoyl)-glycerol + H2O = 1-(9Z-octadecenoyl)-glycerol + (9Z)-octadecenoate + H(+)</text>
        <dbReference type="Rhea" id="RHEA:39939"/>
        <dbReference type="ChEBI" id="CHEBI:15377"/>
        <dbReference type="ChEBI" id="CHEBI:15378"/>
        <dbReference type="ChEBI" id="CHEBI:30823"/>
        <dbReference type="ChEBI" id="CHEBI:75342"/>
        <dbReference type="ChEBI" id="CHEBI:75735"/>
    </reaction>
    <physiologicalReaction direction="left-to-right" evidence="45">
        <dbReference type="Rhea" id="RHEA:39940"/>
    </physiologicalReaction>
</comment>
<dbReference type="CDD" id="cd01824">
    <property type="entry name" value="Phospholipase_B_like"/>
    <property type="match status" value="1"/>
</dbReference>
<evidence type="ECO:0000256" key="45">
    <source>
        <dbReference type="ARBA" id="ARBA00049372"/>
    </source>
</evidence>
<evidence type="ECO:0000256" key="44">
    <source>
        <dbReference type="ARBA" id="ARBA00049363"/>
    </source>
</evidence>
<name>A0A0B7ACV2_9EUPU</name>
<dbReference type="GO" id="GO:0004623">
    <property type="term" value="F:phospholipase A2 activity"/>
    <property type="evidence" value="ECO:0007669"/>
    <property type="project" value="UniProtKB-EC"/>
</dbReference>
<evidence type="ECO:0000256" key="42">
    <source>
        <dbReference type="ARBA" id="ARBA00048872"/>
    </source>
</evidence>
<comment type="catalytic activity">
    <reaction evidence="41">
        <text>1,3-dihexadecanoyl-2-(9Z-octadecenoyl)glycerol + H2O = 1,3-dihexadecanoylglycerol + (9Z)-octadecenoate + H(+)</text>
        <dbReference type="Rhea" id="RHEA:40983"/>
        <dbReference type="ChEBI" id="CHEBI:15377"/>
        <dbReference type="ChEBI" id="CHEBI:15378"/>
        <dbReference type="ChEBI" id="CHEBI:30823"/>
        <dbReference type="ChEBI" id="CHEBI:75688"/>
        <dbReference type="ChEBI" id="CHEBI:77619"/>
    </reaction>
    <physiologicalReaction direction="left-to-right" evidence="41">
        <dbReference type="Rhea" id="RHEA:40984"/>
    </physiologicalReaction>
</comment>
<comment type="catalytic activity">
    <reaction evidence="18">
        <text>1-hexadecanoyl-2-(9Z,12Z-octadecadienoyl)-sn-glycero-3-phosphocholine + H2O = (9Z,12Z)-octadecadienoate + 1-hexadecanoyl-sn-glycero-3-phosphocholine + H(+)</text>
        <dbReference type="Rhea" id="RHEA:40811"/>
        <dbReference type="ChEBI" id="CHEBI:15377"/>
        <dbReference type="ChEBI" id="CHEBI:15378"/>
        <dbReference type="ChEBI" id="CHEBI:30245"/>
        <dbReference type="ChEBI" id="CHEBI:72998"/>
        <dbReference type="ChEBI" id="CHEBI:73002"/>
    </reaction>
    <physiologicalReaction direction="left-to-right" evidence="18">
        <dbReference type="Rhea" id="RHEA:40812"/>
    </physiologicalReaction>
</comment>
<keyword evidence="13" id="KW-0443">Lipid metabolism</keyword>
<comment type="catalytic activity">
    <reaction evidence="40">
        <text>1-hexadecanoyl-2-(9Z-octadecenoyl)-sn-glycero-3-phosphocholine + H2O = 1-hexadecanoyl-sn-glycero-3-phosphocholine + (9Z)-octadecenoate + H(+)</text>
        <dbReference type="Rhea" id="RHEA:38779"/>
        <dbReference type="ChEBI" id="CHEBI:15377"/>
        <dbReference type="ChEBI" id="CHEBI:15378"/>
        <dbReference type="ChEBI" id="CHEBI:30823"/>
        <dbReference type="ChEBI" id="CHEBI:72998"/>
        <dbReference type="ChEBI" id="CHEBI:73001"/>
    </reaction>
    <physiologicalReaction direction="left-to-right" evidence="40">
        <dbReference type="Rhea" id="RHEA:38780"/>
    </physiologicalReaction>
</comment>
<evidence type="ECO:0000256" key="4">
    <source>
        <dbReference type="ARBA" id="ARBA00013278"/>
    </source>
</evidence>
<dbReference type="InterPro" id="IPR001087">
    <property type="entry name" value="GDSL"/>
</dbReference>
<organism evidence="48">
    <name type="scientific">Arion vulgaris</name>
    <dbReference type="NCBI Taxonomy" id="1028688"/>
    <lineage>
        <taxon>Eukaryota</taxon>
        <taxon>Metazoa</taxon>
        <taxon>Spiralia</taxon>
        <taxon>Lophotrochozoa</taxon>
        <taxon>Mollusca</taxon>
        <taxon>Gastropoda</taxon>
        <taxon>Heterobranchia</taxon>
        <taxon>Euthyneura</taxon>
        <taxon>Panpulmonata</taxon>
        <taxon>Eupulmonata</taxon>
        <taxon>Stylommatophora</taxon>
        <taxon>Helicina</taxon>
        <taxon>Arionoidea</taxon>
        <taxon>Arionidae</taxon>
        <taxon>Arion</taxon>
    </lineage>
</organism>
<evidence type="ECO:0000256" key="37">
    <source>
        <dbReference type="ARBA" id="ARBA00048454"/>
    </source>
</evidence>
<dbReference type="InterPro" id="IPR036514">
    <property type="entry name" value="SGNH_hydro_sf"/>
</dbReference>
<evidence type="ECO:0000256" key="32">
    <source>
        <dbReference type="ARBA" id="ARBA00048058"/>
    </source>
</evidence>
<reference evidence="48" key="1">
    <citation type="submission" date="2014-12" db="EMBL/GenBank/DDBJ databases">
        <title>Insight into the proteome of Arion vulgaris.</title>
        <authorList>
            <person name="Aradska J."/>
            <person name="Bulat T."/>
            <person name="Smidak R."/>
            <person name="Sarate P."/>
            <person name="Gangsoo J."/>
            <person name="Sialana F."/>
            <person name="Bilban M."/>
            <person name="Lubec G."/>
        </authorList>
    </citation>
    <scope>NUCLEOTIDE SEQUENCE</scope>
    <source>
        <tissue evidence="48">Skin</tissue>
    </source>
</reference>
<keyword evidence="12" id="KW-1133">Transmembrane helix</keyword>
<keyword evidence="14" id="KW-0472">Membrane</keyword>
<dbReference type="PANTHER" id="PTHR21325:SF31">
    <property type="entry name" value="GH22081P-RELATED"/>
    <property type="match status" value="1"/>
</dbReference>
<comment type="subcellular location">
    <subcellularLocation>
        <location evidence="1">Apical cell membrane</location>
        <topology evidence="1">Single-pass type I membrane protein</topology>
    </subcellularLocation>
</comment>
<dbReference type="SUPFAM" id="SSF52266">
    <property type="entry name" value="SGNH hydrolase"/>
    <property type="match status" value="1"/>
</dbReference>
<dbReference type="InterPro" id="IPR008265">
    <property type="entry name" value="Lipase_GDSL_AS"/>
</dbReference>
<evidence type="ECO:0000256" key="12">
    <source>
        <dbReference type="ARBA" id="ARBA00022989"/>
    </source>
</evidence>
<dbReference type="InterPro" id="IPR038885">
    <property type="entry name" value="PLB1"/>
</dbReference>
<dbReference type="GO" id="GO:0006644">
    <property type="term" value="P:phospholipid metabolic process"/>
    <property type="evidence" value="ECO:0007669"/>
    <property type="project" value="TreeGrafter"/>
</dbReference>
<dbReference type="GO" id="GO:0004806">
    <property type="term" value="F:triacylglycerol lipase activity"/>
    <property type="evidence" value="ECO:0007669"/>
    <property type="project" value="UniProtKB-EC"/>
</dbReference>
<evidence type="ECO:0000256" key="17">
    <source>
        <dbReference type="ARBA" id="ARBA00023369"/>
    </source>
</evidence>
<evidence type="ECO:0000313" key="48">
    <source>
        <dbReference type="EMBL" id="CEK78849.1"/>
    </source>
</evidence>
<comment type="catalytic activity">
    <reaction evidence="35">
        <text>1-octadecanoyl-2-(9Z,12Z)-octadecadienoyl-sn-glycerol + H2O = 1-octadecanoyl-sn-glycerol + (9Z,12Z)-octadecadienoate + H(+)</text>
        <dbReference type="Rhea" id="RHEA:40927"/>
        <dbReference type="ChEBI" id="CHEBI:15377"/>
        <dbReference type="ChEBI" id="CHEBI:15378"/>
        <dbReference type="ChEBI" id="CHEBI:30245"/>
        <dbReference type="ChEBI" id="CHEBI:75550"/>
        <dbReference type="ChEBI" id="CHEBI:77097"/>
    </reaction>
    <physiologicalReaction direction="left-to-right" evidence="35">
        <dbReference type="Rhea" id="RHEA:40928"/>
    </physiologicalReaction>
</comment>
<keyword evidence="8" id="KW-0812">Transmembrane</keyword>
<evidence type="ECO:0000256" key="14">
    <source>
        <dbReference type="ARBA" id="ARBA00023136"/>
    </source>
</evidence>
<keyword evidence="15" id="KW-0325">Glycoprotein</keyword>
<comment type="catalytic activity">
    <reaction evidence="39">
        <text>1-hexadecanoyl-sn-glycero-3-phosphocholine + H2O = sn-glycerol 3-phosphocholine + hexadecanoate + H(+)</text>
        <dbReference type="Rhea" id="RHEA:40435"/>
        <dbReference type="ChEBI" id="CHEBI:7896"/>
        <dbReference type="ChEBI" id="CHEBI:15377"/>
        <dbReference type="ChEBI" id="CHEBI:15378"/>
        <dbReference type="ChEBI" id="CHEBI:16870"/>
        <dbReference type="ChEBI" id="CHEBI:72998"/>
    </reaction>
    <physiologicalReaction direction="left-to-right" evidence="39">
        <dbReference type="Rhea" id="RHEA:40436"/>
    </physiologicalReaction>
</comment>
<evidence type="ECO:0000256" key="2">
    <source>
        <dbReference type="ARBA" id="ARBA00009979"/>
    </source>
</evidence>
<evidence type="ECO:0000256" key="13">
    <source>
        <dbReference type="ARBA" id="ARBA00023098"/>
    </source>
</evidence>
<keyword evidence="7" id="KW-1003">Cell membrane</keyword>
<comment type="catalytic activity">
    <reaction evidence="28">
        <text>1-hexadecanoyl-2-(9Z)-octadecenoyl-3-octadecanoyl-sn-glycerol + H2O = 1-hexadecanoyl-2-(9Z-octadecenoyl)-sn-glycerol + octadecanoate + H(+)</text>
        <dbReference type="Rhea" id="RHEA:41111"/>
        <dbReference type="ChEBI" id="CHEBI:15377"/>
        <dbReference type="ChEBI" id="CHEBI:15378"/>
        <dbReference type="ChEBI" id="CHEBI:25629"/>
        <dbReference type="ChEBI" id="CHEBI:75466"/>
        <dbReference type="ChEBI" id="CHEBI:77623"/>
    </reaction>
    <physiologicalReaction direction="left-to-right" evidence="28">
        <dbReference type="Rhea" id="RHEA:41112"/>
    </physiologicalReaction>
</comment>
<comment type="catalytic activity">
    <reaction evidence="43">
        <text>1-hexadecanoyl-2-(9Z)-octadecenoyl-3-octadecanoyl-sn-glycerol + H2O = 1-hexadecanoyl-3-octadecanoyl-sn-glycerol + (9Z)-octadecenoate + H(+)</text>
        <dbReference type="Rhea" id="RHEA:41103"/>
        <dbReference type="ChEBI" id="CHEBI:15377"/>
        <dbReference type="ChEBI" id="CHEBI:15378"/>
        <dbReference type="ChEBI" id="CHEBI:30823"/>
        <dbReference type="ChEBI" id="CHEBI:77623"/>
        <dbReference type="ChEBI" id="CHEBI:77624"/>
    </reaction>
    <physiologicalReaction direction="left-to-right" evidence="43">
        <dbReference type="Rhea" id="RHEA:41104"/>
    </physiologicalReaction>
</comment>
<comment type="catalytic activity">
    <reaction evidence="19">
        <text>a 1,2-diacyl-sn-glycero-3-phosphocholine + H2O = a 1-acyl-sn-glycero-3-phosphocholine + a fatty acid + H(+)</text>
        <dbReference type="Rhea" id="RHEA:15801"/>
        <dbReference type="ChEBI" id="CHEBI:15377"/>
        <dbReference type="ChEBI" id="CHEBI:15378"/>
        <dbReference type="ChEBI" id="CHEBI:28868"/>
        <dbReference type="ChEBI" id="CHEBI:57643"/>
        <dbReference type="ChEBI" id="CHEBI:58168"/>
        <dbReference type="EC" id="3.1.1.4"/>
    </reaction>
    <physiologicalReaction direction="left-to-right" evidence="19">
        <dbReference type="Rhea" id="RHEA:15802"/>
    </physiologicalReaction>
</comment>
<evidence type="ECO:0000256" key="19">
    <source>
        <dbReference type="ARBA" id="ARBA00023422"/>
    </source>
</evidence>
<evidence type="ECO:0000256" key="22">
    <source>
        <dbReference type="ARBA" id="ARBA00031485"/>
    </source>
</evidence>
<evidence type="ECO:0000256" key="31">
    <source>
        <dbReference type="ARBA" id="ARBA00048049"/>
    </source>
</evidence>
<keyword evidence="9 47" id="KW-0732">Signal</keyword>
<evidence type="ECO:0000256" key="8">
    <source>
        <dbReference type="ARBA" id="ARBA00022692"/>
    </source>
</evidence>
<comment type="catalytic activity">
    <reaction evidence="33">
        <text>1,2-dihexadecanoyl-sn-glycero-3-phosphocholine + H2O = 1-hexadecanoyl-sn-glycero-3-phosphocholine + hexadecanoate + H(+)</text>
        <dbReference type="Rhea" id="RHEA:41223"/>
        <dbReference type="ChEBI" id="CHEBI:7896"/>
        <dbReference type="ChEBI" id="CHEBI:15377"/>
        <dbReference type="ChEBI" id="CHEBI:15378"/>
        <dbReference type="ChEBI" id="CHEBI:72998"/>
        <dbReference type="ChEBI" id="CHEBI:72999"/>
    </reaction>
    <physiologicalReaction direction="left-to-right" evidence="33">
        <dbReference type="Rhea" id="RHEA:41224"/>
    </physiologicalReaction>
</comment>
<keyword evidence="10" id="KW-0677">Repeat</keyword>
<evidence type="ECO:0000256" key="25">
    <source>
        <dbReference type="ARBA" id="ARBA00047324"/>
    </source>
</evidence>
<proteinExistence type="inferred from homology"/>
<evidence type="ECO:0000256" key="36">
    <source>
        <dbReference type="ARBA" id="ARBA00048386"/>
    </source>
</evidence>
<comment type="function">
    <text evidence="24">Calcium-independent membrane-associated phospholipase that catalyzes complete diacylation of phospholipids by hydrolyzing both sn-1 and sn-2 fatty acyl chains attached to the glycerol backbone (phospholipase B activity). Has dual phospholipase and lysophospholipase activities toward diacylphospholipids. Preferentially cleaves sn-2 ester bonds over sn-1 bonds. Acts as a lipase toward glycerolipid substrates. Hydrolyzes fatty acyl chains of diacylglycerols with preference for the sn-2 position and of triacylglycerols with not positional selectivity. May also hydrolyze long chain retinyl esters such as retinyl palmitate. May contribute to digestion of dietary phospholipids, glycerolipids and retinoids, facilitating lipid absorption at the brush border.</text>
</comment>
<evidence type="ECO:0000256" key="11">
    <source>
        <dbReference type="ARBA" id="ARBA00022801"/>
    </source>
</evidence>
<evidence type="ECO:0000256" key="40">
    <source>
        <dbReference type="ARBA" id="ARBA00048699"/>
    </source>
</evidence>
<evidence type="ECO:0000256" key="47">
    <source>
        <dbReference type="SAM" id="SignalP"/>
    </source>
</evidence>
<dbReference type="AlphaFoldDB" id="A0A0B7ACV2"/>
<sequence>MALLRVCVLVYLCLYLCLHLSASERSSKDRELTEASLLAKFLGIRFQDNISTKSFSEIFSKIYKKSAFPCPVLPPSATTPTSVHRLRPSDIKVIAALGDSLTAGRGAQGGLPGLLVDYRGLSWSIGGDGDYSHIATLPNILRQYNNKLYGYSEGVASFKSRLNMAKTGAMSDEILEQAQNLVQRLKDDKHVDIANDWKLITIFIGANDLCDWCIDEDKFSAVNYRRNLEETLDYLFANVPRAFVNLVEILDLEFINILDTTPICKFVHKLVCDCASNPKTPEDRDKLIKLREGYQAVTRQLVSSGRYDSSDNFTVVLQPFYENTTIPLKKTGKPDFSYFGSDCFHFSKKSHVASAEALWNNMIEPVGSKQTSWTPGEVIKCPTEASPYLYTAKNSQK</sequence>
<dbReference type="GO" id="GO:0016324">
    <property type="term" value="C:apical plasma membrane"/>
    <property type="evidence" value="ECO:0007669"/>
    <property type="project" value="UniProtKB-SubCell"/>
</dbReference>
<evidence type="ECO:0000256" key="15">
    <source>
        <dbReference type="ARBA" id="ARBA00023180"/>
    </source>
</evidence>
<dbReference type="EC" id="3.1.1.5" evidence="3"/>
<comment type="catalytic activity">
    <reaction evidence="26">
        <text>1,3-dihexadecanoyl-2-(9Z-octadecenoyl)glycerol + H2O = 1-hexadecanoyl-2-(9Z-octadecenoyl)-glycerol + hexadecanoate + H(+)</text>
        <dbReference type="Rhea" id="RHEA:40979"/>
        <dbReference type="ChEBI" id="CHEBI:7896"/>
        <dbReference type="ChEBI" id="CHEBI:15377"/>
        <dbReference type="ChEBI" id="CHEBI:15378"/>
        <dbReference type="ChEBI" id="CHEBI:75585"/>
        <dbReference type="ChEBI" id="CHEBI:75688"/>
    </reaction>
    <physiologicalReaction direction="left-to-right" evidence="26">
        <dbReference type="Rhea" id="RHEA:40980"/>
    </physiologicalReaction>
</comment>
<evidence type="ECO:0000256" key="21">
    <source>
        <dbReference type="ARBA" id="ARBA00031182"/>
    </source>
</evidence>
<evidence type="ECO:0000256" key="39">
    <source>
        <dbReference type="ARBA" id="ARBA00048656"/>
    </source>
</evidence>
<evidence type="ECO:0000256" key="6">
    <source>
        <dbReference type="ARBA" id="ARBA00015133"/>
    </source>
</evidence>
<dbReference type="PROSITE" id="PS01098">
    <property type="entry name" value="LIPASE_GDSL_SER"/>
    <property type="match status" value="1"/>
</dbReference>
<evidence type="ECO:0000256" key="23">
    <source>
        <dbReference type="ARBA" id="ARBA00033022"/>
    </source>
</evidence>
<evidence type="ECO:0000256" key="1">
    <source>
        <dbReference type="ARBA" id="ARBA00004247"/>
    </source>
</evidence>
<comment type="catalytic activity">
    <reaction evidence="44">
        <text>1,2-dihexadecanoyl-sn-glycero-3-phosphocholine + 2 H2O = sn-glycerol 3-phosphocholine + 2 hexadecanoate + 2 H(+)</text>
        <dbReference type="Rhea" id="RHEA:40975"/>
        <dbReference type="ChEBI" id="CHEBI:7896"/>
        <dbReference type="ChEBI" id="CHEBI:15377"/>
        <dbReference type="ChEBI" id="CHEBI:15378"/>
        <dbReference type="ChEBI" id="CHEBI:16870"/>
        <dbReference type="ChEBI" id="CHEBI:72999"/>
    </reaction>
    <physiologicalReaction direction="left-to-right" evidence="44">
        <dbReference type="Rhea" id="RHEA:40976"/>
    </physiologicalReaction>
</comment>
<dbReference type="EC" id="3.1.1.4" evidence="4"/>
<comment type="catalytic activity">
    <reaction evidence="42">
        <text>1-O-hexadecyl-2-(9Z)-octadecenoyl-sn-glycero-3-phosphocholine + H2O = 1-O-hexadecyl-sn-glycero-3-phosphocholine + (9Z)-octadecenoate + H(+)</text>
        <dbReference type="Rhea" id="RHEA:40915"/>
        <dbReference type="ChEBI" id="CHEBI:15377"/>
        <dbReference type="ChEBI" id="CHEBI:15378"/>
        <dbReference type="ChEBI" id="CHEBI:30823"/>
        <dbReference type="ChEBI" id="CHEBI:34112"/>
        <dbReference type="ChEBI" id="CHEBI:64496"/>
    </reaction>
    <physiologicalReaction direction="left-to-right" evidence="42">
        <dbReference type="Rhea" id="RHEA:40916"/>
    </physiologicalReaction>
</comment>
<protein>
    <recommendedName>
        <fullName evidence="6">Phospholipase B1, membrane-associated</fullName>
        <ecNumber evidence="5">3.1.1.3</ecNumber>
        <ecNumber evidence="4">3.1.1.4</ecNumber>
        <ecNumber evidence="3">3.1.1.5</ecNumber>
    </recommendedName>
    <alternativeName>
        <fullName evidence="20">Lysophospholipase</fullName>
    </alternativeName>
    <alternativeName>
        <fullName evidence="21">Phospholipase A2</fullName>
    </alternativeName>
    <alternativeName>
        <fullName evidence="23">Phospholipase B/lipase</fullName>
    </alternativeName>
    <alternativeName>
        <fullName evidence="22">Triacylglycerol lipase</fullName>
    </alternativeName>
</protein>
<comment type="catalytic activity">
    <reaction evidence="36">
        <text>1,2,3-tri-(9Z-octadecenoyl)-glycerol + H2O = di-(9Z)-octadecenoylglycerol + (9Z)-octadecenoate + H(+)</text>
        <dbReference type="Rhea" id="RHEA:38575"/>
        <dbReference type="ChEBI" id="CHEBI:15377"/>
        <dbReference type="ChEBI" id="CHEBI:15378"/>
        <dbReference type="ChEBI" id="CHEBI:30823"/>
        <dbReference type="ChEBI" id="CHEBI:53753"/>
        <dbReference type="ChEBI" id="CHEBI:75945"/>
    </reaction>
    <physiologicalReaction direction="left-to-right" evidence="36">
        <dbReference type="Rhea" id="RHEA:38576"/>
    </physiologicalReaction>
</comment>
<keyword evidence="11" id="KW-0378">Hydrolase</keyword>
<evidence type="ECO:0000256" key="43">
    <source>
        <dbReference type="ARBA" id="ARBA00048939"/>
    </source>
</evidence>
<gene>
    <name evidence="48" type="primary">ORF112248</name>
</gene>
<evidence type="ECO:0000256" key="7">
    <source>
        <dbReference type="ARBA" id="ARBA00022475"/>
    </source>
</evidence>
<comment type="catalytic activity">
    <reaction evidence="31">
        <text>a 1-O-alkyl-2-acyl-sn-glycero-3-phosphocholine + H2O = a 1-O-alkyl-sn-glycero-3-phosphocholine + a fatty acid + H(+)</text>
        <dbReference type="Rhea" id="RHEA:36231"/>
        <dbReference type="ChEBI" id="CHEBI:15377"/>
        <dbReference type="ChEBI" id="CHEBI:15378"/>
        <dbReference type="ChEBI" id="CHEBI:28868"/>
        <dbReference type="ChEBI" id="CHEBI:30909"/>
        <dbReference type="ChEBI" id="CHEBI:36702"/>
        <dbReference type="EC" id="3.1.1.4"/>
    </reaction>
    <physiologicalReaction direction="left-to-right" evidence="31">
        <dbReference type="Rhea" id="RHEA:36232"/>
    </physiologicalReaction>
</comment>
<evidence type="ECO:0000256" key="46">
    <source>
        <dbReference type="ARBA" id="ARBA00049461"/>
    </source>
</evidence>
<dbReference type="Gene3D" id="3.40.50.1110">
    <property type="entry name" value="SGNH hydrolase"/>
    <property type="match status" value="1"/>
</dbReference>
<evidence type="ECO:0000256" key="16">
    <source>
        <dbReference type="ARBA" id="ARBA00023264"/>
    </source>
</evidence>
<evidence type="ECO:0000256" key="20">
    <source>
        <dbReference type="ARBA" id="ARBA00029723"/>
    </source>
</evidence>
<dbReference type="InterPro" id="IPR035547">
    <property type="entry name" value="Phospholipase_B"/>
</dbReference>
<accession>A0A0B7ACV2</accession>
<evidence type="ECO:0000256" key="33">
    <source>
        <dbReference type="ARBA" id="ARBA00048227"/>
    </source>
</evidence>
<comment type="catalytic activity">
    <reaction evidence="38">
        <text>1-hexadecanoyl-2-(9Z-octadecenoyl)-sn-glycero-3-phosphoethanolamine + H2O = 1-hexadecanoyl-sn-glycero-3-phosphoethanolamine + (9Z)-octadecenoate + H(+)</text>
        <dbReference type="Rhea" id="RHEA:40911"/>
        <dbReference type="ChEBI" id="CHEBI:15377"/>
        <dbReference type="ChEBI" id="CHEBI:15378"/>
        <dbReference type="ChEBI" id="CHEBI:30823"/>
        <dbReference type="ChEBI" id="CHEBI:73004"/>
        <dbReference type="ChEBI" id="CHEBI:73007"/>
    </reaction>
    <physiologicalReaction direction="left-to-right" evidence="38">
        <dbReference type="Rhea" id="RHEA:40912"/>
    </physiologicalReaction>
</comment>
<comment type="catalytic activity">
    <reaction evidence="46">
        <text>2-(9Z-octadecenoyl)-glycerol + H2O = glycerol + (9Z)-octadecenoate + H(+)</text>
        <dbReference type="Rhea" id="RHEA:38491"/>
        <dbReference type="ChEBI" id="CHEBI:15377"/>
        <dbReference type="ChEBI" id="CHEBI:15378"/>
        <dbReference type="ChEBI" id="CHEBI:17754"/>
        <dbReference type="ChEBI" id="CHEBI:30823"/>
        <dbReference type="ChEBI" id="CHEBI:73990"/>
    </reaction>
    <physiologicalReaction direction="left-to-right" evidence="46">
        <dbReference type="Rhea" id="RHEA:38492"/>
    </physiologicalReaction>
</comment>
<dbReference type="GO" id="GO:0004622">
    <property type="term" value="F:phosphatidylcholine lysophospholipase activity"/>
    <property type="evidence" value="ECO:0007669"/>
    <property type="project" value="UniProtKB-EC"/>
</dbReference>
<evidence type="ECO:0000256" key="26">
    <source>
        <dbReference type="ARBA" id="ARBA00047363"/>
    </source>
</evidence>
<comment type="catalytic activity">
    <reaction evidence="32">
        <text>1,2-di-(9Z-octadecenoyl)-sn-glycero-3-phosphocholine + H2O = 1-(9Z-octadecenoyl)-sn-glycero-3-phosphocholine + (9Z)-octadecenoate + H(+)</text>
        <dbReference type="Rhea" id="RHEA:40923"/>
        <dbReference type="ChEBI" id="CHEBI:15377"/>
        <dbReference type="ChEBI" id="CHEBI:15378"/>
        <dbReference type="ChEBI" id="CHEBI:28610"/>
        <dbReference type="ChEBI" id="CHEBI:30823"/>
        <dbReference type="ChEBI" id="CHEBI:74669"/>
    </reaction>
    <physiologicalReaction direction="left-to-right" evidence="32">
        <dbReference type="Rhea" id="RHEA:40924"/>
    </physiologicalReaction>
</comment>
<dbReference type="EMBL" id="HACG01031984">
    <property type="protein sequence ID" value="CEK78849.1"/>
    <property type="molecule type" value="Transcribed_RNA"/>
</dbReference>
<evidence type="ECO:0000256" key="30">
    <source>
        <dbReference type="ARBA" id="ARBA00048015"/>
    </source>
</evidence>
<comment type="catalytic activity">
    <reaction evidence="34">
        <text>1-hexadecanoyl-2-(9Z,12Z-octadecadienoyl)-sn-glycero-3-phosphocholine + H2O = 2-(9Z,12Z-octadecadienoyl)-sn-glycero-3-phosphocholine + hexadecanoate + H(+)</text>
        <dbReference type="Rhea" id="RHEA:40971"/>
        <dbReference type="ChEBI" id="CHEBI:7896"/>
        <dbReference type="ChEBI" id="CHEBI:15377"/>
        <dbReference type="ChEBI" id="CHEBI:15378"/>
        <dbReference type="ChEBI" id="CHEBI:73002"/>
        <dbReference type="ChEBI" id="CHEBI:76084"/>
    </reaction>
    <physiologicalReaction direction="left-to-right" evidence="34">
        <dbReference type="Rhea" id="RHEA:40972"/>
    </physiologicalReaction>
</comment>
<comment type="catalytic activity">
    <reaction evidence="37">
        <text>a 1-acyl-sn-glycero-3-phosphocholine + H2O = sn-glycerol 3-phosphocholine + a fatty acid + H(+)</text>
        <dbReference type="Rhea" id="RHEA:15177"/>
        <dbReference type="ChEBI" id="CHEBI:15377"/>
        <dbReference type="ChEBI" id="CHEBI:15378"/>
        <dbReference type="ChEBI" id="CHEBI:16870"/>
        <dbReference type="ChEBI" id="CHEBI:28868"/>
        <dbReference type="ChEBI" id="CHEBI:58168"/>
        <dbReference type="EC" id="3.1.1.5"/>
    </reaction>
    <physiologicalReaction direction="left-to-right" evidence="37">
        <dbReference type="Rhea" id="RHEA:15178"/>
    </physiologicalReaction>
</comment>
<evidence type="ECO:0000256" key="35">
    <source>
        <dbReference type="ARBA" id="ARBA00048374"/>
    </source>
</evidence>
<evidence type="ECO:0000256" key="28">
    <source>
        <dbReference type="ARBA" id="ARBA00047459"/>
    </source>
</evidence>
<evidence type="ECO:0000256" key="9">
    <source>
        <dbReference type="ARBA" id="ARBA00022729"/>
    </source>
</evidence>
<evidence type="ECO:0000256" key="34">
    <source>
        <dbReference type="ARBA" id="ARBA00048362"/>
    </source>
</evidence>
<keyword evidence="16" id="KW-1208">Phospholipid metabolism</keyword>
<evidence type="ECO:0000256" key="3">
    <source>
        <dbReference type="ARBA" id="ARBA00013274"/>
    </source>
</evidence>
<feature type="signal peptide" evidence="47">
    <location>
        <begin position="1"/>
        <end position="23"/>
    </location>
</feature>
<comment type="catalytic activity">
    <reaction evidence="17">
        <text>a triacylglycerol + H2O = a diacylglycerol + a fatty acid + H(+)</text>
        <dbReference type="Rhea" id="RHEA:12044"/>
        <dbReference type="ChEBI" id="CHEBI:15377"/>
        <dbReference type="ChEBI" id="CHEBI:15378"/>
        <dbReference type="ChEBI" id="CHEBI:17855"/>
        <dbReference type="ChEBI" id="CHEBI:18035"/>
        <dbReference type="ChEBI" id="CHEBI:28868"/>
        <dbReference type="EC" id="3.1.1.3"/>
    </reaction>
    <physiologicalReaction direction="left-to-right" evidence="17">
        <dbReference type="Rhea" id="RHEA:12045"/>
    </physiologicalReaction>
</comment>
<evidence type="ECO:0000256" key="18">
    <source>
        <dbReference type="ARBA" id="ARBA00023408"/>
    </source>
</evidence>
<comment type="catalytic activity">
    <reaction evidence="29">
        <text>2,3-di-(9Z)-octadecenoyl-sn-glycerol + H2O = 3-(9Z-octadecenoyl)-sn-glycerol + (9Z)-octadecenoate + H(+)</text>
        <dbReference type="Rhea" id="RHEA:42604"/>
        <dbReference type="ChEBI" id="CHEBI:15377"/>
        <dbReference type="ChEBI" id="CHEBI:15378"/>
        <dbReference type="ChEBI" id="CHEBI:30823"/>
        <dbReference type="ChEBI" id="CHEBI:75824"/>
        <dbReference type="ChEBI" id="CHEBI:75938"/>
    </reaction>
    <physiologicalReaction direction="left-to-right" evidence="29">
        <dbReference type="Rhea" id="RHEA:42605"/>
    </physiologicalReaction>
</comment>
<evidence type="ECO:0000256" key="5">
    <source>
        <dbReference type="ARBA" id="ARBA00013279"/>
    </source>
</evidence>
<evidence type="ECO:0000256" key="38">
    <source>
        <dbReference type="ARBA" id="ARBA00048613"/>
    </source>
</evidence>
<evidence type="ECO:0000256" key="29">
    <source>
        <dbReference type="ARBA" id="ARBA00048011"/>
    </source>
</evidence>
<evidence type="ECO:0000256" key="24">
    <source>
        <dbReference type="ARBA" id="ARBA00045916"/>
    </source>
</evidence>
<feature type="chain" id="PRO_5002127504" description="Phospholipase B1, membrane-associated" evidence="47">
    <location>
        <begin position="24"/>
        <end position="397"/>
    </location>
</feature>
<comment type="similarity">
    <text evidence="2">Belongs to the 'GDSL' lipolytic enzyme family. Phospholipase B1 subfamily.</text>
</comment>
<evidence type="ECO:0000256" key="41">
    <source>
        <dbReference type="ARBA" id="ARBA00048869"/>
    </source>
</evidence>